<dbReference type="GeneID" id="8234750"/>
<feature type="compositionally biased region" description="Low complexity" evidence="1">
    <location>
        <begin position="63"/>
        <end position="84"/>
    </location>
</feature>
<keyword evidence="2" id="KW-0732">Signal</keyword>
<organism>
    <name type="scientific">Pediculus humanus subsp. corporis</name>
    <name type="common">Body louse</name>
    <dbReference type="NCBI Taxonomy" id="121224"/>
    <lineage>
        <taxon>Eukaryota</taxon>
        <taxon>Metazoa</taxon>
        <taxon>Ecdysozoa</taxon>
        <taxon>Arthropoda</taxon>
        <taxon>Hexapoda</taxon>
        <taxon>Insecta</taxon>
        <taxon>Pterygota</taxon>
        <taxon>Neoptera</taxon>
        <taxon>Paraneoptera</taxon>
        <taxon>Psocodea</taxon>
        <taxon>Troctomorpha</taxon>
        <taxon>Phthiraptera</taxon>
        <taxon>Anoplura</taxon>
        <taxon>Pediculidae</taxon>
        <taxon>Pediculus</taxon>
    </lineage>
</organism>
<feature type="chain" id="PRO_5014570275" evidence="2">
    <location>
        <begin position="19"/>
        <end position="92"/>
    </location>
</feature>
<keyword evidence="5" id="KW-1185">Reference proteome</keyword>
<dbReference type="HOGENOM" id="CLU_2415890_0_0_1"/>
<protein>
    <submittedName>
        <fullName evidence="3 4">Uncharacterized protein</fullName>
    </submittedName>
</protein>
<dbReference type="KEGG" id="phu:Phum_PHUM562770"/>
<feature type="region of interest" description="Disordered" evidence="1">
    <location>
        <begin position="19"/>
        <end position="39"/>
    </location>
</feature>
<evidence type="ECO:0000313" key="3">
    <source>
        <dbReference type="EMBL" id="EEB19231.1"/>
    </source>
</evidence>
<evidence type="ECO:0000313" key="4">
    <source>
        <dbReference type="EnsemblMetazoa" id="PHUM562770-PA"/>
    </source>
</evidence>
<sequence>MLWRSVFACLVLCAVAESQNRGSTKATIQPSTRNTARTPTPVIRVNYKSVKRSSIVGATSQNETANTVTTESGTTTGRGSSSSRNRMRNEKL</sequence>
<reference evidence="4" key="3">
    <citation type="submission" date="2021-02" db="UniProtKB">
        <authorList>
            <consortium name="EnsemblMetazoa"/>
        </authorList>
    </citation>
    <scope>IDENTIFICATION</scope>
    <source>
        <strain evidence="4">USDA</strain>
    </source>
</reference>
<dbReference type="AlphaFoldDB" id="E0W0S5"/>
<feature type="compositionally biased region" description="Polar residues" evidence="1">
    <location>
        <begin position="19"/>
        <end position="38"/>
    </location>
</feature>
<dbReference type="CTD" id="8234750"/>
<dbReference type="EMBL" id="AAZO01006834">
    <property type="status" value="NOT_ANNOTATED_CDS"/>
    <property type="molecule type" value="Genomic_DNA"/>
</dbReference>
<evidence type="ECO:0000256" key="1">
    <source>
        <dbReference type="SAM" id="MobiDB-lite"/>
    </source>
</evidence>
<dbReference type="VEuPathDB" id="VectorBase:PHUM562770"/>
<evidence type="ECO:0000313" key="5">
    <source>
        <dbReference type="Proteomes" id="UP000009046"/>
    </source>
</evidence>
<reference evidence="3" key="1">
    <citation type="submission" date="2007-04" db="EMBL/GenBank/DDBJ databases">
        <title>Annotation of Pediculus humanus corporis strain USDA.</title>
        <authorList>
            <person name="Kirkness E."/>
            <person name="Hannick L."/>
            <person name="Hass B."/>
            <person name="Bruggner R."/>
            <person name="Lawson D."/>
            <person name="Bidwell S."/>
            <person name="Joardar V."/>
            <person name="Caler E."/>
            <person name="Walenz B."/>
            <person name="Inman J."/>
            <person name="Schobel S."/>
            <person name="Galinsky K."/>
            <person name="Amedeo P."/>
            <person name="Strausberg R."/>
        </authorList>
    </citation>
    <scope>NUCLEOTIDE SEQUENCE</scope>
    <source>
        <strain evidence="3">USDA</strain>
    </source>
</reference>
<reference evidence="3" key="2">
    <citation type="submission" date="2007-04" db="EMBL/GenBank/DDBJ databases">
        <title>The genome of the human body louse.</title>
        <authorList>
            <consortium name="The Human Body Louse Genome Consortium"/>
            <person name="Kirkness E."/>
            <person name="Walenz B."/>
            <person name="Hass B."/>
            <person name="Bruggner R."/>
            <person name="Strausberg R."/>
        </authorList>
    </citation>
    <scope>NUCLEOTIDE SEQUENCE</scope>
    <source>
        <strain evidence="3">USDA</strain>
    </source>
</reference>
<dbReference type="EnsemblMetazoa" id="PHUM562770-RA">
    <property type="protein sequence ID" value="PHUM562770-PA"/>
    <property type="gene ID" value="PHUM562770"/>
</dbReference>
<accession>E0W0S5</accession>
<dbReference type="InParanoid" id="E0W0S5"/>
<name>E0W0S5_PEDHC</name>
<dbReference type="EMBL" id="DS235862">
    <property type="protein sequence ID" value="EEB19231.1"/>
    <property type="molecule type" value="Genomic_DNA"/>
</dbReference>
<gene>
    <name evidence="4" type="primary">8234750</name>
    <name evidence="3" type="ORF">Phum_PHUM562770</name>
</gene>
<dbReference type="RefSeq" id="XP_002431969.1">
    <property type="nucleotide sequence ID" value="XM_002431924.1"/>
</dbReference>
<feature type="signal peptide" evidence="2">
    <location>
        <begin position="1"/>
        <end position="18"/>
    </location>
</feature>
<feature type="region of interest" description="Disordered" evidence="1">
    <location>
        <begin position="54"/>
        <end position="92"/>
    </location>
</feature>
<dbReference type="Proteomes" id="UP000009046">
    <property type="component" value="Unassembled WGS sequence"/>
</dbReference>
<proteinExistence type="predicted"/>
<evidence type="ECO:0000256" key="2">
    <source>
        <dbReference type="SAM" id="SignalP"/>
    </source>
</evidence>